<dbReference type="Gene3D" id="3.50.4.10">
    <property type="entry name" value="Hepatocyte Growth Factor"/>
    <property type="match status" value="1"/>
</dbReference>
<dbReference type="InterPro" id="IPR008928">
    <property type="entry name" value="6-hairpin_glycosidase_sf"/>
</dbReference>
<dbReference type="SUPFAM" id="SSF48208">
    <property type="entry name" value="Six-hairpin glycosidases"/>
    <property type="match status" value="1"/>
</dbReference>
<dbReference type="Gene3D" id="1.50.10.10">
    <property type="match status" value="1"/>
</dbReference>
<gene>
    <name evidence="4" type="ORF">PEVE_00002279</name>
</gene>
<feature type="domain" description="Glycosyl-hydrolase family 116 catalytic region" evidence="2">
    <location>
        <begin position="572"/>
        <end position="741"/>
    </location>
</feature>
<keyword evidence="5" id="KW-1185">Reference proteome</keyword>
<dbReference type="InterPro" id="IPR052566">
    <property type="entry name" value="Non-lysos_glucosylceramidase"/>
</dbReference>
<evidence type="ECO:0000313" key="5">
    <source>
        <dbReference type="Proteomes" id="UP001159427"/>
    </source>
</evidence>
<keyword evidence="1" id="KW-0812">Transmembrane</keyword>
<evidence type="ECO:0000256" key="1">
    <source>
        <dbReference type="SAM" id="Phobius"/>
    </source>
</evidence>
<organism evidence="4 5">
    <name type="scientific">Porites evermanni</name>
    <dbReference type="NCBI Taxonomy" id="104178"/>
    <lineage>
        <taxon>Eukaryota</taxon>
        <taxon>Metazoa</taxon>
        <taxon>Cnidaria</taxon>
        <taxon>Anthozoa</taxon>
        <taxon>Hexacorallia</taxon>
        <taxon>Scleractinia</taxon>
        <taxon>Fungiina</taxon>
        <taxon>Poritidae</taxon>
        <taxon>Porites</taxon>
    </lineage>
</organism>
<reference evidence="4 5" key="1">
    <citation type="submission" date="2022-05" db="EMBL/GenBank/DDBJ databases">
        <authorList>
            <consortium name="Genoscope - CEA"/>
            <person name="William W."/>
        </authorList>
    </citation>
    <scope>NUCLEOTIDE SEQUENCE [LARGE SCALE GENOMIC DNA]</scope>
</reference>
<keyword evidence="1" id="KW-1133">Transmembrane helix</keyword>
<feature type="transmembrane region" description="Helical" evidence="1">
    <location>
        <begin position="12"/>
        <end position="32"/>
    </location>
</feature>
<evidence type="ECO:0000259" key="2">
    <source>
        <dbReference type="Pfam" id="PF04685"/>
    </source>
</evidence>
<evidence type="ECO:0008006" key="6">
    <source>
        <dbReference type="Google" id="ProtNLM"/>
    </source>
</evidence>
<feature type="non-terminal residue" evidence="4">
    <location>
        <position position="1"/>
    </location>
</feature>
<comment type="caution">
    <text evidence="4">The sequence shown here is derived from an EMBL/GenBank/DDBJ whole genome shotgun (WGS) entry which is preliminary data.</text>
</comment>
<dbReference type="PANTHER" id="PTHR12654:SF0">
    <property type="entry name" value="NON-LYSOSOMAL GLUCOSYLCERAMIDASE"/>
    <property type="match status" value="1"/>
</dbReference>
<sequence>IPQLENSLPRKIVFFNCFSFTNLSSAFNFYLIPGKTSDILPYLDTLQFRNGPSFVYANQSFGWQQFCAFYTEPEDVSTIRYGWDTMNMKSYLFQNPGDPKNQQSPPMGMRSAVPLGGLGTGSFELRADGSIHEWTIENQSPAGSAKLNYAALDLAVFGVRVQSGTKSIAKLLRTHPRSGYPGVDSIGYSGSYPVSKLTIADQQFGEVELDLFALSPLKPRDSQTSATPAIAFTLRIKNPTKQSVQVSFLVNLPLGIQPDTARDGKPDKAFKNENVAQCPQACIRDQQCFSWQVETQNKTCLLFYKVPLHVWKPGSISGQKVTWTVHDSMLTLNRSGNYPQSGNTTILTDEKTNSSFIVSNSFEQIWDQFEKYGYLVPSLKSSTSGFYGAAAVNVTVMPDKEEVLTMILGWFYPNRDFTGEIIGNYYSNLFESSEDAALFLLDNLSPALQAISAWHSSMILDSEDDSVQTLPVWLQDVLVNGLSFWRSGLYLRDGRWRQFEALDCIDVDSVHNDFQREIPYVLFYPDLVENVMRAWAEYQREDGHIRETLATGCISHTGKMDRPPLKSRIMGDVTTVFVVETYHIFLWTNDSDFLKDMWPHVVRAVDWLINMGTNGTGLPYRQQCTYDMLDLNIYDHTTFNSFMYILALRVAQELCKIMDDSDLLKEVNIAKEYASHRIFKELWSEDDGYYHAWWDAEQGSPKWLMSDSLYAQVWAYTLGLGHLDDPSRIKSHLMKEFEINNTPYGLRVMATDPPTNKSVGSCPKDIKTPELKDGVAKYESIWMGGSPDWTALQLHLGFDPQKALQQTEQAIEHVRSNLNDEWNFHGLYSGTGYGLDGLPWATSHYAFHMVLWHIPFALSGQAFSAPNATLSFDPKFPCPYTVPFYTPFAIGTLKCALVEKNHNHQQTNKFEILSTSGDIFLQQLEVSGSRYPTKVMLKQGNPVTWMSTCD</sequence>
<evidence type="ECO:0000259" key="3">
    <source>
        <dbReference type="Pfam" id="PF12215"/>
    </source>
</evidence>
<dbReference type="Proteomes" id="UP001159427">
    <property type="component" value="Unassembled WGS sequence"/>
</dbReference>
<dbReference type="PANTHER" id="PTHR12654">
    <property type="entry name" value="BILE ACID BETA-GLUCOSIDASE-RELATED"/>
    <property type="match status" value="1"/>
</dbReference>
<protein>
    <recommendedName>
        <fullName evidence="6">Glycosyl-hydrolase family 116 catalytic region domain-containing protein</fullName>
    </recommendedName>
</protein>
<proteinExistence type="predicted"/>
<keyword evidence="1" id="KW-0472">Membrane</keyword>
<name>A0ABN8LYE5_9CNID</name>
<dbReference type="Pfam" id="PF04685">
    <property type="entry name" value="DUF608"/>
    <property type="match status" value="1"/>
</dbReference>
<dbReference type="InterPro" id="IPR006775">
    <property type="entry name" value="GH116_catalytic"/>
</dbReference>
<dbReference type="InterPro" id="IPR012341">
    <property type="entry name" value="6hp_glycosidase-like_sf"/>
</dbReference>
<dbReference type="Pfam" id="PF12215">
    <property type="entry name" value="Glyco_hydr_116N"/>
    <property type="match status" value="1"/>
</dbReference>
<evidence type="ECO:0000313" key="4">
    <source>
        <dbReference type="EMBL" id="CAH3019316.1"/>
    </source>
</evidence>
<accession>A0ABN8LYE5</accession>
<dbReference type="EMBL" id="CALNXI010000113">
    <property type="protein sequence ID" value="CAH3019316.1"/>
    <property type="molecule type" value="Genomic_DNA"/>
</dbReference>
<dbReference type="InterPro" id="IPR024462">
    <property type="entry name" value="GH116_N"/>
</dbReference>
<feature type="domain" description="Glycosyl-hydrolase family 116 N-terminal" evidence="3">
    <location>
        <begin position="112"/>
        <end position="437"/>
    </location>
</feature>